<dbReference type="PANTHER" id="PTHR11002">
    <property type="entry name" value="CARBONIC ANHYDRASE"/>
    <property type="match status" value="1"/>
</dbReference>
<evidence type="ECO:0000256" key="4">
    <source>
        <dbReference type="ARBA" id="ARBA00022833"/>
    </source>
</evidence>
<evidence type="ECO:0000256" key="7">
    <source>
        <dbReference type="PIRSR" id="PIRSR601765-2"/>
    </source>
</evidence>
<dbReference type="Pfam" id="PF00484">
    <property type="entry name" value="Pro_CA"/>
    <property type="match status" value="1"/>
</dbReference>
<comment type="catalytic activity">
    <reaction evidence="6">
        <text>hydrogencarbonate + H(+) = CO2 + H2O</text>
        <dbReference type="Rhea" id="RHEA:10748"/>
        <dbReference type="ChEBI" id="CHEBI:15377"/>
        <dbReference type="ChEBI" id="CHEBI:15378"/>
        <dbReference type="ChEBI" id="CHEBI:16526"/>
        <dbReference type="ChEBI" id="CHEBI:17544"/>
        <dbReference type="EC" id="4.2.1.1"/>
    </reaction>
</comment>
<evidence type="ECO:0000313" key="9">
    <source>
        <dbReference type="Proteomes" id="UP000308037"/>
    </source>
</evidence>
<proteinExistence type="inferred from homology"/>
<dbReference type="Gene3D" id="3.40.1050.10">
    <property type="entry name" value="Carbonic anhydrase"/>
    <property type="match status" value="1"/>
</dbReference>
<evidence type="ECO:0000313" key="8">
    <source>
        <dbReference type="EMBL" id="TKR26112.1"/>
    </source>
</evidence>
<dbReference type="SUPFAM" id="SSF53056">
    <property type="entry name" value="beta-carbonic anhydrase, cab"/>
    <property type="match status" value="1"/>
</dbReference>
<dbReference type="EC" id="4.2.1.1" evidence="2"/>
<organism evidence="8 9">
    <name type="scientific">Natronomonas salsuginis</name>
    <dbReference type="NCBI Taxonomy" id="2217661"/>
    <lineage>
        <taxon>Archaea</taxon>
        <taxon>Methanobacteriati</taxon>
        <taxon>Methanobacteriota</taxon>
        <taxon>Stenosarchaea group</taxon>
        <taxon>Halobacteria</taxon>
        <taxon>Halobacteriales</taxon>
        <taxon>Natronomonadaceae</taxon>
        <taxon>Natronomonas</taxon>
    </lineage>
</organism>
<feature type="binding site" evidence="7">
    <location>
        <position position="101"/>
    </location>
    <ligand>
        <name>Zn(2+)</name>
        <dbReference type="ChEBI" id="CHEBI:29105"/>
    </ligand>
</feature>
<protein>
    <recommendedName>
        <fullName evidence="2">carbonic anhydrase</fullName>
        <ecNumber evidence="2">4.2.1.1</ecNumber>
    </recommendedName>
</protein>
<evidence type="ECO:0000256" key="6">
    <source>
        <dbReference type="ARBA" id="ARBA00048348"/>
    </source>
</evidence>
<dbReference type="GO" id="GO:0004089">
    <property type="term" value="F:carbonate dehydratase activity"/>
    <property type="evidence" value="ECO:0007669"/>
    <property type="project" value="UniProtKB-EC"/>
</dbReference>
<sequence length="231" mass="25516">MPEATLAELFERNARHAESIPEDYFDAVQSGQMPAVVSVCCSDSRVSQEGMWDVDEPGWLFTAGNIGNQVRDRYDGREVVSGDVLYPIRFTDTRLAAVVGHTGCGAVTATLERVRSDEQTLLPEGIEKRVETLRPIVEAGLDDDRISDDETAGVIDQLVEYNVDRQVEFLRAADSIPDSTTVVGFVYDFQGVYGDALGRCYLVNYDGETSAEALRTVVPDRFESHVDRLVA</sequence>
<dbReference type="AlphaFoldDB" id="A0A4U5JAD0"/>
<keyword evidence="4 7" id="KW-0862">Zinc</keyword>
<name>A0A4U5JAD0_9EURY</name>
<gene>
    <name evidence="8" type="ORF">DM868_06350</name>
</gene>
<evidence type="ECO:0000256" key="3">
    <source>
        <dbReference type="ARBA" id="ARBA00022723"/>
    </source>
</evidence>
<keyword evidence="3 7" id="KW-0479">Metal-binding</keyword>
<evidence type="ECO:0000256" key="1">
    <source>
        <dbReference type="ARBA" id="ARBA00006217"/>
    </source>
</evidence>
<comment type="caution">
    <text evidence="8">The sequence shown here is derived from an EMBL/GenBank/DDBJ whole genome shotgun (WGS) entry which is preliminary data.</text>
</comment>
<dbReference type="PANTHER" id="PTHR11002:SF76">
    <property type="entry name" value="CARBONIC ANHYDRASE"/>
    <property type="match status" value="1"/>
</dbReference>
<keyword evidence="9" id="KW-1185">Reference proteome</keyword>
<accession>A0A4U5JAD0</accession>
<evidence type="ECO:0000256" key="5">
    <source>
        <dbReference type="ARBA" id="ARBA00023239"/>
    </source>
</evidence>
<keyword evidence="5" id="KW-0456">Lyase</keyword>
<feature type="binding site" evidence="7">
    <location>
        <position position="41"/>
    </location>
    <ligand>
        <name>Zn(2+)</name>
        <dbReference type="ChEBI" id="CHEBI:29105"/>
    </ligand>
</feature>
<reference evidence="8 9" key="1">
    <citation type="submission" date="2019-04" db="EMBL/GenBank/DDBJ databases">
        <title>Natronomonas sp. F20-122 a newhaloarchaeon isolated from a saline saltern of Isla Bacuta, Huelva, Spain.</title>
        <authorList>
            <person name="Duran-Viseras A."/>
            <person name="Sanchez-Porro C."/>
            <person name="Ventosa A."/>
        </authorList>
    </citation>
    <scope>NUCLEOTIDE SEQUENCE [LARGE SCALE GENOMIC DNA]</scope>
    <source>
        <strain evidence="8 9">F20-122</strain>
    </source>
</reference>
<dbReference type="RefSeq" id="WP_137276029.1">
    <property type="nucleotide sequence ID" value="NZ_QKNX01000002.1"/>
</dbReference>
<feature type="binding site" evidence="7">
    <location>
        <position position="104"/>
    </location>
    <ligand>
        <name>Zn(2+)</name>
        <dbReference type="ChEBI" id="CHEBI:29105"/>
    </ligand>
</feature>
<dbReference type="SMART" id="SM00947">
    <property type="entry name" value="Pro_CA"/>
    <property type="match status" value="1"/>
</dbReference>
<dbReference type="GO" id="GO:0008270">
    <property type="term" value="F:zinc ion binding"/>
    <property type="evidence" value="ECO:0007669"/>
    <property type="project" value="InterPro"/>
</dbReference>
<dbReference type="EMBL" id="QKNX01000002">
    <property type="protein sequence ID" value="TKR26112.1"/>
    <property type="molecule type" value="Genomic_DNA"/>
</dbReference>
<dbReference type="Proteomes" id="UP000308037">
    <property type="component" value="Unassembled WGS sequence"/>
</dbReference>
<dbReference type="InterPro" id="IPR001765">
    <property type="entry name" value="Carbonic_anhydrase"/>
</dbReference>
<dbReference type="OrthoDB" id="24878at2157"/>
<comment type="similarity">
    <text evidence="1">Belongs to the beta-class carbonic anhydrase family.</text>
</comment>
<comment type="cofactor">
    <cofactor evidence="7">
        <name>Zn(2+)</name>
        <dbReference type="ChEBI" id="CHEBI:29105"/>
    </cofactor>
    <text evidence="7">Binds 1 zinc ion per subunit.</text>
</comment>
<dbReference type="InterPro" id="IPR036874">
    <property type="entry name" value="Carbonic_anhydrase_sf"/>
</dbReference>
<evidence type="ECO:0000256" key="2">
    <source>
        <dbReference type="ARBA" id="ARBA00012925"/>
    </source>
</evidence>